<sequence length="233" mass="26961">MRIHIKFQTQTFPLKYRMMIVSLIKEALQLSSKEYFHKIYASNNKKRPFSFGVYLHDYEIQADVFQVNGYVGVTVASPDPEFMLYFYNGIMSMDEFQYKTFHMSRMKVQMVHTQPVTGSVVKMKTLSPLLIQNKQAKPVLVDEPSFEKELNYISDMILREIRGIGLKQPLRFMNKNMKKVVVKENIHSGNETLFFTAYQGIFLLNGHPEDLEFLSEAGLGFRSSQGFGAVEVI</sequence>
<name>A0ABT6H8Q3_9BACI</name>
<dbReference type="Pfam" id="PF01881">
    <property type="entry name" value="Cas_Cas6_C"/>
    <property type="match status" value="1"/>
</dbReference>
<dbReference type="EMBL" id="JARULN010000039">
    <property type="protein sequence ID" value="MDG5755638.1"/>
    <property type="molecule type" value="Genomic_DNA"/>
</dbReference>
<evidence type="ECO:0000259" key="2">
    <source>
        <dbReference type="Pfam" id="PF01881"/>
    </source>
</evidence>
<evidence type="ECO:0000256" key="1">
    <source>
        <dbReference type="ARBA" id="ARBA00023118"/>
    </source>
</evidence>
<evidence type="ECO:0000313" key="4">
    <source>
        <dbReference type="Proteomes" id="UP001218246"/>
    </source>
</evidence>
<accession>A0ABT6H8Q3</accession>
<feature type="domain" description="CRISPR associated protein Cas6 C-terminal" evidence="2">
    <location>
        <begin position="118"/>
        <end position="232"/>
    </location>
</feature>
<dbReference type="CDD" id="cd21140">
    <property type="entry name" value="Cas6_I-like"/>
    <property type="match status" value="1"/>
</dbReference>
<dbReference type="NCBIfam" id="TIGR01877">
    <property type="entry name" value="cas_cas6"/>
    <property type="match status" value="1"/>
</dbReference>
<dbReference type="InterPro" id="IPR010156">
    <property type="entry name" value="CRISPR-assoc_prot_Cas6"/>
</dbReference>
<dbReference type="RefSeq" id="WP_278018141.1">
    <property type="nucleotide sequence ID" value="NZ_JARRRY010000004.1"/>
</dbReference>
<reference evidence="3 4" key="1">
    <citation type="submission" date="2023-04" db="EMBL/GenBank/DDBJ databases">
        <title>Ectobacillus antri isolated from activated sludge.</title>
        <authorList>
            <person name="Yan P."/>
            <person name="Liu X."/>
        </authorList>
    </citation>
    <scope>NUCLEOTIDE SEQUENCE [LARGE SCALE GENOMIC DNA]</scope>
    <source>
        <strain evidence="3 4">C18H</strain>
    </source>
</reference>
<proteinExistence type="predicted"/>
<evidence type="ECO:0000313" key="3">
    <source>
        <dbReference type="EMBL" id="MDG5755638.1"/>
    </source>
</evidence>
<dbReference type="PANTHER" id="PTHR36984:SF3">
    <property type="entry name" value="CRISPR-ASSOCIATED ENDORIBONUCLEASE CAS6"/>
    <property type="match status" value="1"/>
</dbReference>
<keyword evidence="1" id="KW-0051">Antiviral defense</keyword>
<organism evidence="3 4">
    <name type="scientific">Ectobacillus antri</name>
    <dbReference type="NCBI Taxonomy" id="2486280"/>
    <lineage>
        <taxon>Bacteria</taxon>
        <taxon>Bacillati</taxon>
        <taxon>Bacillota</taxon>
        <taxon>Bacilli</taxon>
        <taxon>Bacillales</taxon>
        <taxon>Bacillaceae</taxon>
        <taxon>Ectobacillus</taxon>
    </lineage>
</organism>
<dbReference type="InterPro" id="IPR049435">
    <property type="entry name" value="Cas_Cas6_C"/>
</dbReference>
<protein>
    <submittedName>
        <fullName evidence="3">CRISPR-associated endoribonuclease Cas6</fullName>
    </submittedName>
</protein>
<dbReference type="Gene3D" id="3.30.70.1900">
    <property type="match status" value="1"/>
</dbReference>
<dbReference type="Gene3D" id="3.30.70.1890">
    <property type="match status" value="1"/>
</dbReference>
<dbReference type="Proteomes" id="UP001218246">
    <property type="component" value="Unassembled WGS sequence"/>
</dbReference>
<comment type="caution">
    <text evidence="3">The sequence shown here is derived from an EMBL/GenBank/DDBJ whole genome shotgun (WGS) entry which is preliminary data.</text>
</comment>
<dbReference type="PANTHER" id="PTHR36984">
    <property type="entry name" value="CRISPR-ASSOCIATED ENDORIBONUCLEASE CAS6 1"/>
    <property type="match status" value="1"/>
</dbReference>
<keyword evidence="4" id="KW-1185">Reference proteome</keyword>
<dbReference type="InterPro" id="IPR045747">
    <property type="entry name" value="CRISPR-assoc_prot_Cas6_N_sf"/>
</dbReference>
<gene>
    <name evidence="3" type="primary">cas6</name>
    <name evidence="3" type="ORF">P6P90_17260</name>
</gene>